<dbReference type="Gene3D" id="3.40.50.300">
    <property type="entry name" value="P-loop containing nucleotide triphosphate hydrolases"/>
    <property type="match status" value="2"/>
</dbReference>
<feature type="compositionally biased region" description="Pro residues" evidence="4">
    <location>
        <begin position="12"/>
        <end position="22"/>
    </location>
</feature>
<dbReference type="InterPro" id="IPR003593">
    <property type="entry name" value="AAA+_ATPase"/>
</dbReference>
<dbReference type="PANTHER" id="PTHR23077:SF27">
    <property type="entry name" value="ATPASE FAMILY GENE 2 PROTEIN HOMOLOG A"/>
    <property type="match status" value="1"/>
</dbReference>
<feature type="domain" description="AAA+ ATPase" evidence="5">
    <location>
        <begin position="321"/>
        <end position="457"/>
    </location>
</feature>
<comment type="caution">
    <text evidence="6">The sequence shown here is derived from an EMBL/GenBank/DDBJ whole genome shotgun (WGS) entry which is preliminary data.</text>
</comment>
<dbReference type="OrthoDB" id="27435at2759"/>
<dbReference type="InterPro" id="IPR058958">
    <property type="entry name" value="DPBB_CI111"/>
</dbReference>
<gene>
    <name evidence="6" type="ORF">LUZ63_017323</name>
</gene>
<organism evidence="6 7">
    <name type="scientific">Rhynchospora breviuscula</name>
    <dbReference type="NCBI Taxonomy" id="2022672"/>
    <lineage>
        <taxon>Eukaryota</taxon>
        <taxon>Viridiplantae</taxon>
        <taxon>Streptophyta</taxon>
        <taxon>Embryophyta</taxon>
        <taxon>Tracheophyta</taxon>
        <taxon>Spermatophyta</taxon>
        <taxon>Magnoliopsida</taxon>
        <taxon>Liliopsida</taxon>
        <taxon>Poales</taxon>
        <taxon>Cyperaceae</taxon>
        <taxon>Cyperoideae</taxon>
        <taxon>Rhynchosporeae</taxon>
        <taxon>Rhynchospora</taxon>
    </lineage>
</organism>
<evidence type="ECO:0000256" key="2">
    <source>
        <dbReference type="ARBA" id="ARBA00022741"/>
    </source>
</evidence>
<dbReference type="FunFam" id="3.40.50.300:FF:001406">
    <property type="entry name" value="Putative vesicular transport protein (CDC48)"/>
    <property type="match status" value="1"/>
</dbReference>
<feature type="compositionally biased region" description="Low complexity" evidence="4">
    <location>
        <begin position="23"/>
        <end position="33"/>
    </location>
</feature>
<dbReference type="FunFam" id="1.10.8.60:FF:000038">
    <property type="entry name" value="spermatogenesis-associated protein 5-like protein 1"/>
    <property type="match status" value="1"/>
</dbReference>
<evidence type="ECO:0000256" key="3">
    <source>
        <dbReference type="ARBA" id="ARBA00022840"/>
    </source>
</evidence>
<evidence type="ECO:0000259" key="5">
    <source>
        <dbReference type="SMART" id="SM00382"/>
    </source>
</evidence>
<dbReference type="InterPro" id="IPR003960">
    <property type="entry name" value="ATPase_AAA_CS"/>
</dbReference>
<evidence type="ECO:0000313" key="7">
    <source>
        <dbReference type="Proteomes" id="UP001151287"/>
    </source>
</evidence>
<dbReference type="FunFam" id="3.40.50.300:FF:000661">
    <property type="entry name" value="calmodulin-interacting protein 111 isoform X1"/>
    <property type="match status" value="1"/>
</dbReference>
<dbReference type="InterPro" id="IPR050168">
    <property type="entry name" value="AAA_ATPase_domain"/>
</dbReference>
<dbReference type="Pfam" id="PF26429">
    <property type="entry name" value="DPBB_CI111"/>
    <property type="match status" value="1"/>
</dbReference>
<dbReference type="AlphaFoldDB" id="A0A9Q0HGJ4"/>
<dbReference type="Pfam" id="PF00004">
    <property type="entry name" value="AAA"/>
    <property type="match status" value="2"/>
</dbReference>
<dbReference type="InterPro" id="IPR003959">
    <property type="entry name" value="ATPase_AAA_core"/>
</dbReference>
<dbReference type="Gene3D" id="1.10.8.60">
    <property type="match status" value="2"/>
</dbReference>
<dbReference type="EMBL" id="JAMQYH010000005">
    <property type="protein sequence ID" value="KAJ1685933.1"/>
    <property type="molecule type" value="Genomic_DNA"/>
</dbReference>
<keyword evidence="3" id="KW-0067">ATP-binding</keyword>
<sequence>MPPKGKKNPKPSSSPSPSPRTPSTPLSATSSSAADDDSLHLQRILSALSSAHPSLLPSASSAFSGTIVECEASLSKGNRAVVYLSEAALVSSSFHPGSLVSVFLVPLETQLDGSDVCVVDADAGRQFSIATVFPSRKVIKTGVRLSWGLSCTMGFPTIGQGIIISPLSTNLHINKCELLRLKLINEAPDTSSACELALRDEKVKDLVQILVSRWLHGRHLLKGNVVGVPVCGKTCMFHVTGSGLESDVLLVDGSIRVELLLGDSLLEGNGDEPSKDSTLPEHQGGDEWDSDFPKLGGLSKEFEDLKEIISFSLAKDETLPRYKGILLYGPPGTGKTSLGSMCAKVAGAQLFTINGPEIISQYYGESEQALHDVFTSAKKAVPSVVFIDELDAIAPARKDGTEGLSLRMVATLLKIMDEIRQTDRVIVIAATNRPDSIDPALRRPGRLDREIEIGVPSPEQRLDILTTILSIMDNSLSQTELQMLASETHGFVGADLAALSNEAALNALRRHIKLKGRKPAEAIVALSECLSKLTVSSEDVTGMIEEEDLMVTIEDFEKAKLKVCPSAMREVMLELPKVRWEDVGGQSKIKEQLIEAVQWPQMCPEAFDRIGIKPPRGLLMIGPPGCSKTLMARAVASEAKLNFLAVKGPELFSKWVGESEKAVKALFAKARANKPAIIFFDEIDGLAVTRGSENDGVSVADRVLSQLLVEMDGLDLRTGVTVIAATNRPDKIDPALLRPGRFDRLLDVQPPDEADREAIFRIHTKKMPCGADVRLRDLAVLTEGYTGADIKLVCREAAILALEESFDINEVSMHHFKTAVSKVRPSDLEFYQNLATQFRRLVDATTVRDVNNI</sequence>
<dbReference type="PANTHER" id="PTHR23077">
    <property type="entry name" value="AAA-FAMILY ATPASE"/>
    <property type="match status" value="1"/>
</dbReference>
<reference evidence="6" key="1">
    <citation type="journal article" date="2022" name="Cell">
        <title>Repeat-based holocentromeres influence genome architecture and karyotype evolution.</title>
        <authorList>
            <person name="Hofstatter P.G."/>
            <person name="Thangavel G."/>
            <person name="Lux T."/>
            <person name="Neumann P."/>
            <person name="Vondrak T."/>
            <person name="Novak P."/>
            <person name="Zhang M."/>
            <person name="Costa L."/>
            <person name="Castellani M."/>
            <person name="Scott A."/>
            <person name="Toegelov H."/>
            <person name="Fuchs J."/>
            <person name="Mata-Sucre Y."/>
            <person name="Dias Y."/>
            <person name="Vanzela A.L.L."/>
            <person name="Huettel B."/>
            <person name="Almeida C.C.S."/>
            <person name="Simkova H."/>
            <person name="Souza G."/>
            <person name="Pedrosa-Harand A."/>
            <person name="Macas J."/>
            <person name="Mayer K.F.X."/>
            <person name="Houben A."/>
            <person name="Marques A."/>
        </authorList>
    </citation>
    <scope>NUCLEOTIDE SEQUENCE</scope>
    <source>
        <strain evidence="6">RhyBre1mFocal</strain>
    </source>
</reference>
<evidence type="ECO:0000256" key="4">
    <source>
        <dbReference type="SAM" id="MobiDB-lite"/>
    </source>
</evidence>
<dbReference type="GO" id="GO:0005524">
    <property type="term" value="F:ATP binding"/>
    <property type="evidence" value="ECO:0007669"/>
    <property type="project" value="UniProtKB-KW"/>
</dbReference>
<dbReference type="SUPFAM" id="SSF52540">
    <property type="entry name" value="P-loop containing nucleoside triphosphate hydrolases"/>
    <property type="match status" value="2"/>
</dbReference>
<protein>
    <recommendedName>
        <fullName evidence="5">AAA+ ATPase domain-containing protein</fullName>
    </recommendedName>
</protein>
<dbReference type="GO" id="GO:0016887">
    <property type="term" value="F:ATP hydrolysis activity"/>
    <property type="evidence" value="ECO:0007669"/>
    <property type="project" value="InterPro"/>
</dbReference>
<proteinExistence type="inferred from homology"/>
<keyword evidence="2" id="KW-0547">Nucleotide-binding</keyword>
<accession>A0A9Q0HGJ4</accession>
<comment type="similarity">
    <text evidence="1">Belongs to the AAA ATPase family.</text>
</comment>
<dbReference type="SMART" id="SM00382">
    <property type="entry name" value="AAA"/>
    <property type="match status" value="2"/>
</dbReference>
<dbReference type="CDD" id="cd19511">
    <property type="entry name" value="RecA-like_CDC48_r2-like"/>
    <property type="match status" value="1"/>
</dbReference>
<dbReference type="GO" id="GO:0009507">
    <property type="term" value="C:chloroplast"/>
    <property type="evidence" value="ECO:0007669"/>
    <property type="project" value="TreeGrafter"/>
</dbReference>
<feature type="region of interest" description="Disordered" evidence="4">
    <location>
        <begin position="267"/>
        <end position="291"/>
    </location>
</feature>
<name>A0A9Q0HGJ4_9POAL</name>
<dbReference type="Proteomes" id="UP001151287">
    <property type="component" value="Unassembled WGS sequence"/>
</dbReference>
<feature type="region of interest" description="Disordered" evidence="4">
    <location>
        <begin position="1"/>
        <end position="33"/>
    </location>
</feature>
<feature type="domain" description="AAA+ ATPase" evidence="5">
    <location>
        <begin position="614"/>
        <end position="752"/>
    </location>
</feature>
<keyword evidence="7" id="KW-1185">Reference proteome</keyword>
<dbReference type="InterPro" id="IPR041569">
    <property type="entry name" value="AAA_lid_3"/>
</dbReference>
<evidence type="ECO:0000313" key="6">
    <source>
        <dbReference type="EMBL" id="KAJ1685933.1"/>
    </source>
</evidence>
<feature type="compositionally biased region" description="Basic and acidic residues" evidence="4">
    <location>
        <begin position="272"/>
        <end position="285"/>
    </location>
</feature>
<dbReference type="PRINTS" id="PR00830">
    <property type="entry name" value="ENDOLAPTASE"/>
</dbReference>
<dbReference type="Pfam" id="PF17862">
    <property type="entry name" value="AAA_lid_3"/>
    <property type="match status" value="2"/>
</dbReference>
<dbReference type="InterPro" id="IPR027417">
    <property type="entry name" value="P-loop_NTPase"/>
</dbReference>
<dbReference type="PROSITE" id="PS00674">
    <property type="entry name" value="AAA"/>
    <property type="match status" value="2"/>
</dbReference>
<evidence type="ECO:0000256" key="1">
    <source>
        <dbReference type="ARBA" id="ARBA00006914"/>
    </source>
</evidence>